<dbReference type="EMBL" id="LMXI01000388">
    <property type="protein sequence ID" value="KRT58222.1"/>
    <property type="molecule type" value="Genomic_DNA"/>
</dbReference>
<evidence type="ECO:0000259" key="6">
    <source>
        <dbReference type="Pfam" id="PF04052"/>
    </source>
</evidence>
<keyword evidence="5" id="KW-0131">Cell cycle</keyword>
<dbReference type="InterPro" id="IPR007195">
    <property type="entry name" value="TolB_N"/>
</dbReference>
<dbReference type="InterPro" id="IPR014167">
    <property type="entry name" value="Tol-Pal_TolB"/>
</dbReference>
<name>A0A0T5YW35_9GAMM</name>
<evidence type="ECO:0000313" key="8">
    <source>
        <dbReference type="EMBL" id="KRT58222.1"/>
    </source>
</evidence>
<dbReference type="GO" id="GO:0051301">
    <property type="term" value="P:cell division"/>
    <property type="evidence" value="ECO:0007669"/>
    <property type="project" value="UniProtKB-UniRule"/>
</dbReference>
<comment type="subunit">
    <text evidence="5">The Tol-Pal system is composed of five core proteins: the inner membrane proteins TolA, TolQ and TolR, the periplasmic protein TolB and the outer membrane protein Pal. They form a network linking the inner and outer membranes and the peptidoglycan layer.</text>
</comment>
<dbReference type="NCBIfam" id="TIGR02800">
    <property type="entry name" value="propeller_TolB"/>
    <property type="match status" value="1"/>
</dbReference>
<sequence precursor="true">MMKHFFLVFALLISLPWSAQAELTIEITEGVEGALPVAVVPFGLIGGGTPLDEDISAVISADLHRSGRFKVLPREDLLALPSSGDEVEFKDWRILGVENLVVGQIQPNGPGGYIVRFQLFDVFRGEQLTGYSIPTTAPNLRSTAHHVADLIYEALLGMKGAFATRIAYITSQQGADGQEQVALRVADADGFNPETIVSSSEPLMSPAWSPDGRKIAYVSFENGRSAIYMQEVYTGHRRKITEFKGINSAPAWSPDGRKLAMTLSKGGNPDIYVFDFTTRKLRQITRHYAIDTEPAWSPDGRSIVFTSDRGGKPQIYKTPSYGGKAERVTFQNSYNARASYAPDGKSLAMVTRENGQYRIATLQLDSGVMQVLSRGSLDESPSFAPNGSMIIYASKQGRQGVLSAVSVDGRVHQRLALEGGDLREPVWSPFIK</sequence>
<reference evidence="9 10" key="1">
    <citation type="submission" date="2015-11" db="EMBL/GenBank/DDBJ databases">
        <title>The genome of Candidatus Endoriftia persephone in Ridgeia piscesae and population structure of the North Eastern Pacific vestimentiferan symbionts.</title>
        <authorList>
            <person name="Perez M."/>
            <person name="Juniper K.S."/>
        </authorList>
    </citation>
    <scope>NUCLEOTIDE SEQUENCE [LARGE SCALE GENOMIC DNA]</scope>
    <source>
        <strain evidence="8">Ind10</strain>
        <strain evidence="7">Ind11</strain>
    </source>
</reference>
<gene>
    <name evidence="5" type="primary">tolB</name>
    <name evidence="7" type="ORF">Ga0074115_10951</name>
    <name evidence="8" type="ORF">Ga0076813_13062</name>
</gene>
<dbReference type="InterPro" id="IPR011042">
    <property type="entry name" value="6-blade_b-propeller_TolB-like"/>
</dbReference>
<keyword evidence="3 5" id="KW-0732">Signal</keyword>
<dbReference type="PANTHER" id="PTHR36842:SF1">
    <property type="entry name" value="PROTEIN TOLB"/>
    <property type="match status" value="1"/>
</dbReference>
<dbReference type="SUPFAM" id="SSF69304">
    <property type="entry name" value="Tricorn protease N-terminal domain"/>
    <property type="match status" value="1"/>
</dbReference>
<proteinExistence type="inferred from homology"/>
<dbReference type="Proteomes" id="UP000051276">
    <property type="component" value="Unassembled WGS sequence"/>
</dbReference>
<organism evidence="7 10">
    <name type="scientific">endosymbiont of Ridgeia piscesae</name>
    <dbReference type="NCBI Taxonomy" id="54398"/>
    <lineage>
        <taxon>Bacteria</taxon>
        <taxon>Pseudomonadati</taxon>
        <taxon>Pseudomonadota</taxon>
        <taxon>Gammaproteobacteria</taxon>
        <taxon>sulfur-oxidizing symbionts</taxon>
    </lineage>
</organism>
<dbReference type="Proteomes" id="UP000051634">
    <property type="component" value="Unassembled WGS sequence"/>
</dbReference>
<evidence type="ECO:0000256" key="4">
    <source>
        <dbReference type="ARBA" id="ARBA00022764"/>
    </source>
</evidence>
<evidence type="ECO:0000256" key="5">
    <source>
        <dbReference type="HAMAP-Rule" id="MF_00671"/>
    </source>
</evidence>
<evidence type="ECO:0000256" key="2">
    <source>
        <dbReference type="ARBA" id="ARBA00009820"/>
    </source>
</evidence>
<dbReference type="RefSeq" id="WP_057956936.1">
    <property type="nucleotide sequence ID" value="NZ_KQ556974.1"/>
</dbReference>
<keyword evidence="5" id="KW-0132">Cell division</keyword>
<evidence type="ECO:0000313" key="10">
    <source>
        <dbReference type="Proteomes" id="UP000051634"/>
    </source>
</evidence>
<evidence type="ECO:0000256" key="1">
    <source>
        <dbReference type="ARBA" id="ARBA00004418"/>
    </source>
</evidence>
<dbReference type="OrthoDB" id="9802240at2"/>
<dbReference type="EMBL" id="LDXT01000088">
    <property type="protein sequence ID" value="KRT54746.1"/>
    <property type="molecule type" value="Genomic_DNA"/>
</dbReference>
<accession>A0A0T5YW35</accession>
<keyword evidence="10" id="KW-1185">Reference proteome</keyword>
<dbReference type="PATRIC" id="fig|54398.3.peg.1487"/>
<comment type="caution">
    <text evidence="7">The sequence shown here is derived from an EMBL/GenBank/DDBJ whole genome shotgun (WGS) entry which is preliminary data.</text>
</comment>
<dbReference type="HAMAP" id="MF_00671">
    <property type="entry name" value="TolB"/>
    <property type="match status" value="1"/>
</dbReference>
<dbReference type="SUPFAM" id="SSF52964">
    <property type="entry name" value="TolB, N-terminal domain"/>
    <property type="match status" value="1"/>
</dbReference>
<feature type="signal peptide" evidence="5">
    <location>
        <begin position="1"/>
        <end position="21"/>
    </location>
</feature>
<dbReference type="PANTHER" id="PTHR36842">
    <property type="entry name" value="PROTEIN TOLB HOMOLOG"/>
    <property type="match status" value="1"/>
</dbReference>
<dbReference type="AlphaFoldDB" id="A0A0T5YW35"/>
<dbReference type="InterPro" id="IPR011659">
    <property type="entry name" value="WD40"/>
</dbReference>
<comment type="function">
    <text evidence="5">Part of the Tol-Pal system, which plays a role in outer membrane invagination during cell division and is important for maintaining outer membrane integrity.</text>
</comment>
<evidence type="ECO:0000313" key="9">
    <source>
        <dbReference type="Proteomes" id="UP000051276"/>
    </source>
</evidence>
<evidence type="ECO:0000256" key="3">
    <source>
        <dbReference type="ARBA" id="ARBA00022729"/>
    </source>
</evidence>
<feature type="chain" id="PRO_5008995866" description="Tol-Pal system protein TolB" evidence="5">
    <location>
        <begin position="22"/>
        <end position="432"/>
    </location>
</feature>
<protein>
    <recommendedName>
        <fullName evidence="5">Tol-Pal system protein TolB</fullName>
    </recommendedName>
</protein>
<comment type="subcellular location">
    <subcellularLocation>
        <location evidence="1 5">Periplasm</location>
    </subcellularLocation>
</comment>
<dbReference type="STRING" id="54398.Ga0074115_10951"/>
<dbReference type="GO" id="GO:0017038">
    <property type="term" value="P:protein import"/>
    <property type="evidence" value="ECO:0007669"/>
    <property type="project" value="InterPro"/>
</dbReference>
<dbReference type="Gene3D" id="2.120.10.30">
    <property type="entry name" value="TolB, C-terminal domain"/>
    <property type="match status" value="1"/>
</dbReference>
<dbReference type="Pfam" id="PF07676">
    <property type="entry name" value="PD40"/>
    <property type="match status" value="5"/>
</dbReference>
<comment type="similarity">
    <text evidence="2 5">Belongs to the TolB family.</text>
</comment>
<keyword evidence="4 5" id="KW-0574">Periplasm</keyword>
<dbReference type="Gene3D" id="3.40.50.10070">
    <property type="entry name" value="TolB, N-terminal domain"/>
    <property type="match status" value="1"/>
</dbReference>
<dbReference type="GO" id="GO:0042597">
    <property type="term" value="C:periplasmic space"/>
    <property type="evidence" value="ECO:0007669"/>
    <property type="project" value="UniProtKB-SubCell"/>
</dbReference>
<dbReference type="Pfam" id="PF04052">
    <property type="entry name" value="TolB_N"/>
    <property type="match status" value="1"/>
</dbReference>
<evidence type="ECO:0000313" key="7">
    <source>
        <dbReference type="EMBL" id="KRT54746.1"/>
    </source>
</evidence>
<feature type="domain" description="TolB N-terminal" evidence="6">
    <location>
        <begin position="23"/>
        <end position="128"/>
    </location>
</feature>